<feature type="transmembrane region" description="Helical" evidence="1">
    <location>
        <begin position="37"/>
        <end position="58"/>
    </location>
</feature>
<keyword evidence="1" id="KW-0812">Transmembrane</keyword>
<feature type="transmembrane region" description="Helical" evidence="1">
    <location>
        <begin position="104"/>
        <end position="124"/>
    </location>
</feature>
<keyword evidence="1" id="KW-1133">Transmembrane helix</keyword>
<evidence type="ECO:0000313" key="3">
    <source>
        <dbReference type="Proteomes" id="UP000034644"/>
    </source>
</evidence>
<evidence type="ECO:0000256" key="1">
    <source>
        <dbReference type="SAM" id="Phobius"/>
    </source>
</evidence>
<dbReference type="AlphaFoldDB" id="A0A0G1NEC5"/>
<evidence type="ECO:0000313" key="2">
    <source>
        <dbReference type="EMBL" id="KKU18889.1"/>
    </source>
</evidence>
<sequence length="218" mass="25111">MLKNSQAREKTRKIIVFLSVFAVLTGIFYYFLFLGDVFAAVVFVFVNPFLLFLPRLIYRLNFVKIRYNENLLINLEIAAIIIFIFNGAGTLYFYDVSLFEYDSFVHFLDHILFVPIAAWFYLTLKESFAGKQNERMKFDAIIIGGLLAIMAGIFWEILQNTADNVFGTTMFFDPDQAIDLDVKTDIASDLLGALVGTIILYFQKEKWLAEIKKLPENS</sequence>
<dbReference type="InterPro" id="IPR014509">
    <property type="entry name" value="YjdF-like"/>
</dbReference>
<accession>A0A0G1NEC5</accession>
<protein>
    <submittedName>
        <fullName evidence="2">Uncharacterized protein</fullName>
    </submittedName>
</protein>
<comment type="caution">
    <text evidence="2">The sequence shown here is derived from an EMBL/GenBank/DDBJ whole genome shotgun (WGS) entry which is preliminary data.</text>
</comment>
<organism evidence="2 3">
    <name type="scientific">Candidatus Azambacteria bacterium GW2011_GWA2_45_90</name>
    <dbReference type="NCBI Taxonomy" id="1618614"/>
    <lineage>
        <taxon>Bacteria</taxon>
        <taxon>Candidatus Azamiibacteriota</taxon>
    </lineage>
</organism>
<gene>
    <name evidence="2" type="ORF">UX27_C0016G0007</name>
</gene>
<name>A0A0G1NEC5_9BACT</name>
<feature type="transmembrane region" description="Helical" evidence="1">
    <location>
        <begin position="12"/>
        <end position="31"/>
    </location>
</feature>
<reference evidence="2 3" key="1">
    <citation type="journal article" date="2015" name="Nature">
        <title>rRNA introns, odd ribosomes, and small enigmatic genomes across a large radiation of phyla.</title>
        <authorList>
            <person name="Brown C.T."/>
            <person name="Hug L.A."/>
            <person name="Thomas B.C."/>
            <person name="Sharon I."/>
            <person name="Castelle C.J."/>
            <person name="Singh A."/>
            <person name="Wilkins M.J."/>
            <person name="Williams K.H."/>
            <person name="Banfield J.F."/>
        </authorList>
    </citation>
    <scope>NUCLEOTIDE SEQUENCE [LARGE SCALE GENOMIC DNA]</scope>
</reference>
<dbReference type="Pfam" id="PF09997">
    <property type="entry name" value="DUF2238"/>
    <property type="match status" value="1"/>
</dbReference>
<proteinExistence type="predicted"/>
<dbReference type="EMBL" id="LCLO01000016">
    <property type="protein sequence ID" value="KKU18889.1"/>
    <property type="molecule type" value="Genomic_DNA"/>
</dbReference>
<feature type="transmembrane region" description="Helical" evidence="1">
    <location>
        <begin position="136"/>
        <end position="155"/>
    </location>
</feature>
<feature type="transmembrane region" description="Helical" evidence="1">
    <location>
        <begin position="70"/>
        <end position="92"/>
    </location>
</feature>
<feature type="transmembrane region" description="Helical" evidence="1">
    <location>
        <begin position="186"/>
        <end position="203"/>
    </location>
</feature>
<keyword evidence="1" id="KW-0472">Membrane</keyword>
<dbReference type="Proteomes" id="UP000034644">
    <property type="component" value="Unassembled WGS sequence"/>
</dbReference>